<reference evidence="4" key="1">
    <citation type="submission" date="2013-10" db="EMBL/GenBank/DDBJ databases">
        <title>Draft genome sequence of Clostridium botulinum type B strain Osaka05.</title>
        <authorList>
            <person name="Sakaguchi Y."/>
            <person name="Hosomi K."/>
            <person name="Uchiyama J."/>
            <person name="Ogura Y."/>
            <person name="Sakaguchi M."/>
            <person name="Kohda T."/>
            <person name="Mukamoto M."/>
            <person name="Misawa N."/>
            <person name="Matsuzaki S."/>
            <person name="Hayashi T."/>
            <person name="Kozaki S."/>
        </authorList>
    </citation>
    <scope>NUCLEOTIDE SEQUENCE</scope>
    <source>
        <strain evidence="4">Osaka05</strain>
    </source>
</reference>
<dbReference type="PROSITE" id="PS50887">
    <property type="entry name" value="GGDEF"/>
    <property type="match status" value="1"/>
</dbReference>
<dbReference type="Pfam" id="PF22335">
    <property type="entry name" value="Cas10-Cmr2_palm2"/>
    <property type="match status" value="1"/>
</dbReference>
<dbReference type="Proteomes" id="UP000054164">
    <property type="component" value="Unassembled WGS sequence"/>
</dbReference>
<dbReference type="RefSeq" id="WP_030035470.1">
    <property type="nucleotide sequence ID" value="NZ_DF384213.1"/>
</dbReference>
<evidence type="ECO:0000256" key="2">
    <source>
        <dbReference type="ARBA" id="ARBA00023118"/>
    </source>
</evidence>
<gene>
    <name evidence="4" type="ORF">CBO05C_2384</name>
</gene>
<keyword evidence="2" id="KW-0051">Antiviral defense</keyword>
<dbReference type="Gene3D" id="3.30.70.2220">
    <property type="entry name" value="CRISPR-Cas system, Cmr2 subunit, D1 domain, cysteine cluster"/>
    <property type="match status" value="1"/>
</dbReference>
<dbReference type="EMBL" id="DF384213">
    <property type="protein sequence ID" value="GAE02694.1"/>
    <property type="molecule type" value="Genomic_DNA"/>
</dbReference>
<dbReference type="InterPro" id="IPR054767">
    <property type="entry name" value="Cas10-Cmr2_palm2"/>
</dbReference>
<proteinExistence type="predicted"/>
<accession>A0A0S6U360</accession>
<keyword evidence="1" id="KW-0547">Nucleotide-binding</keyword>
<sequence length="622" mass="74393">MSYLLGITVGPVQTYIEESRKLGDLCNSSRIISDIMKEVHEHILNLIKTAELIYPNHKYVQDIDYSNYMIFEIEKSINLKSIESQIYERVYYNSEICNDKKIDFNYKNTIKESFHLFWAIEEIKDNKYSECYKNLTELMHNLKNTYEFEQVEQESQEKCLICGKRNVVNLSNFKKEKYKLKEEENLCEVCLFKRNYISSIRYNSVYEIAIINWKNIHEDELKKVTRDLAEIFKNYYKYYNKNEITHLIILLKKTKENLKKDFKENIKMYIDFSLNNIIQLLKDNKKNIVLKKLNKINEEFNNYASELTLDKLINKLSILEKELEDIYEKIQPPNYEYTFIQFDIDNLGCWMSGEYLKDKKNLKNHQKEISLVLCNFSQKLRESLKNKCEIIYSGGDDFLSILPSENIIEVIEIIDKEFKNEVELKLDKYMTYDRRITYSTSITIAQCKDPMSYSLAKTREELKNVKNRYKNESMGKNGVAINYIINNGKEITCYLQKEDLVNYFELIKGFKKVESKLSFSYINNFENEFKMFNFNNISFEKARKIFEIVDCEVKRLISRSKIKGCNEEKVNEYIQNLAKFIKYIFSKNNNELKSNHIVIDFRNVMNILRLYQKLCIDNLNRL</sequence>
<dbReference type="InterPro" id="IPR024615">
    <property type="entry name" value="CRISPR-assoc_Cmr2_N"/>
</dbReference>
<dbReference type="HOGENOM" id="CLU_012640_1_0_9"/>
<dbReference type="InterPro" id="IPR000160">
    <property type="entry name" value="GGDEF_dom"/>
</dbReference>
<name>A0A0S6U360_CLOBO</name>
<evidence type="ECO:0000259" key="3">
    <source>
        <dbReference type="PROSITE" id="PS50887"/>
    </source>
</evidence>
<dbReference type="InterPro" id="IPR043128">
    <property type="entry name" value="Rev_trsase/Diguanyl_cyclase"/>
</dbReference>
<protein>
    <recommendedName>
        <fullName evidence="3">GGDEF domain-containing protein</fullName>
    </recommendedName>
</protein>
<dbReference type="AlphaFoldDB" id="A0A0S6U360"/>
<dbReference type="InterPro" id="IPR038242">
    <property type="entry name" value="Cmr2_N"/>
</dbReference>
<dbReference type="GO" id="GO:0000166">
    <property type="term" value="F:nucleotide binding"/>
    <property type="evidence" value="ECO:0007669"/>
    <property type="project" value="UniProtKB-KW"/>
</dbReference>
<dbReference type="Gene3D" id="3.30.70.270">
    <property type="match status" value="1"/>
</dbReference>
<dbReference type="Pfam" id="PF12469">
    <property type="entry name" value="Cmr2_N"/>
    <property type="match status" value="1"/>
</dbReference>
<dbReference type="GO" id="GO:0051607">
    <property type="term" value="P:defense response to virus"/>
    <property type="evidence" value="ECO:0007669"/>
    <property type="project" value="UniProtKB-KW"/>
</dbReference>
<organism evidence="4">
    <name type="scientific">Clostridium botulinum B str. Osaka05</name>
    <dbReference type="NCBI Taxonomy" id="1407017"/>
    <lineage>
        <taxon>Bacteria</taxon>
        <taxon>Bacillati</taxon>
        <taxon>Bacillota</taxon>
        <taxon>Clostridia</taxon>
        <taxon>Eubacteriales</taxon>
        <taxon>Clostridiaceae</taxon>
        <taxon>Clostridium</taxon>
    </lineage>
</organism>
<evidence type="ECO:0000313" key="4">
    <source>
        <dbReference type="EMBL" id="GAE02694.1"/>
    </source>
</evidence>
<feature type="domain" description="GGDEF" evidence="3">
    <location>
        <begin position="335"/>
        <end position="484"/>
    </location>
</feature>
<evidence type="ECO:0000256" key="1">
    <source>
        <dbReference type="ARBA" id="ARBA00022741"/>
    </source>
</evidence>